<evidence type="ECO:0000313" key="1">
    <source>
        <dbReference type="EMBL" id="KAE9393525.1"/>
    </source>
</evidence>
<accession>A0A6A4H8J7</accession>
<dbReference type="OrthoDB" id="3247418at2759"/>
<dbReference type="AlphaFoldDB" id="A0A6A4H8J7"/>
<dbReference type="PANTHER" id="PTHR46579:SF1">
    <property type="entry name" value="F5_8 TYPE C DOMAIN-CONTAINING PROTEIN"/>
    <property type="match status" value="1"/>
</dbReference>
<organism evidence="1 2">
    <name type="scientific">Gymnopus androsaceus JB14</name>
    <dbReference type="NCBI Taxonomy" id="1447944"/>
    <lineage>
        <taxon>Eukaryota</taxon>
        <taxon>Fungi</taxon>
        <taxon>Dikarya</taxon>
        <taxon>Basidiomycota</taxon>
        <taxon>Agaricomycotina</taxon>
        <taxon>Agaricomycetes</taxon>
        <taxon>Agaricomycetidae</taxon>
        <taxon>Agaricales</taxon>
        <taxon>Marasmiineae</taxon>
        <taxon>Omphalotaceae</taxon>
        <taxon>Gymnopus</taxon>
    </lineage>
</organism>
<evidence type="ECO:0000313" key="2">
    <source>
        <dbReference type="Proteomes" id="UP000799118"/>
    </source>
</evidence>
<dbReference type="Proteomes" id="UP000799118">
    <property type="component" value="Unassembled WGS sequence"/>
</dbReference>
<keyword evidence="2" id="KW-1185">Reference proteome</keyword>
<dbReference type="EMBL" id="ML769570">
    <property type="protein sequence ID" value="KAE9393525.1"/>
    <property type="molecule type" value="Genomic_DNA"/>
</dbReference>
<gene>
    <name evidence="1" type="ORF">BT96DRAFT_829132</name>
</gene>
<dbReference type="PANTHER" id="PTHR46579">
    <property type="entry name" value="F5/8 TYPE C DOMAIN-CONTAINING PROTEIN-RELATED"/>
    <property type="match status" value="1"/>
</dbReference>
<protein>
    <recommendedName>
        <fullName evidence="3">DUF4218 domain-containing protein</fullName>
    </recommendedName>
</protein>
<evidence type="ECO:0008006" key="3">
    <source>
        <dbReference type="Google" id="ProtNLM"/>
    </source>
</evidence>
<sequence length="450" mass="51494">MVEYQKRRLIPDREEDLTDSKTFAQFGRSGTGISPLRVVASLGCDAFNPFQSKTAHAVVQSTALYMYLLVLPERMRFQKKNMLLLAVLPGEPKQHLINNILNRVVNLLLPLEEGLHYLQTAKYPFGRNVSLVVVPIVCDSLGAHQLVGFPSPTHTLFCTRCLLPKSDISNLDRTSWPRRDPEQHRIRATEWRDAATQKIRNDIYKKYGVRWSELLRLPGFDPIAFTVIDDLHMCLLGLIETHIRDIWGIDEDAEGGLGQTKARKDYQKPPNSLNLSVDLSSRKVIGRDVLEAAWADMMRTIHPSWISPAPVHWGLARTGKLGGNEWKIVGTIHLVVTLIRIWGYGEAGERRRRMLLNFVDLVKATHILLLRVTTPKLREEYDFWILKYLRGVQELFPDVGFTPNHHYSMHMSEFLESMGPGHSRSTPVFEQTNHVLQMIKKNRHAGKFNS</sequence>
<name>A0A6A4H8J7_9AGAR</name>
<proteinExistence type="predicted"/>
<reference evidence="1" key="1">
    <citation type="journal article" date="2019" name="Environ. Microbiol.">
        <title>Fungal ecological strategies reflected in gene transcription - a case study of two litter decomposers.</title>
        <authorList>
            <person name="Barbi F."/>
            <person name="Kohler A."/>
            <person name="Barry K."/>
            <person name="Baskaran P."/>
            <person name="Daum C."/>
            <person name="Fauchery L."/>
            <person name="Ihrmark K."/>
            <person name="Kuo A."/>
            <person name="LaButti K."/>
            <person name="Lipzen A."/>
            <person name="Morin E."/>
            <person name="Grigoriev I.V."/>
            <person name="Henrissat B."/>
            <person name="Lindahl B."/>
            <person name="Martin F."/>
        </authorList>
    </citation>
    <scope>NUCLEOTIDE SEQUENCE</scope>
    <source>
        <strain evidence="1">JB14</strain>
    </source>
</reference>